<keyword evidence="2" id="KW-1185">Reference proteome</keyword>
<dbReference type="Pfam" id="PF05593">
    <property type="entry name" value="RHS_repeat"/>
    <property type="match status" value="1"/>
</dbReference>
<sequence length="60" mass="6490">MDRLTAETTPQGSVSYAYDAANRRTSFQVAGQSGVTYAYDNADRLTTITQGSAQVGFTYD</sequence>
<dbReference type="Gene3D" id="2.180.10.10">
    <property type="entry name" value="RHS repeat-associated core"/>
    <property type="match status" value="1"/>
</dbReference>
<dbReference type="InterPro" id="IPR031325">
    <property type="entry name" value="RHS_repeat"/>
</dbReference>
<evidence type="ECO:0000313" key="2">
    <source>
        <dbReference type="Proteomes" id="UP000256838"/>
    </source>
</evidence>
<dbReference type="InterPro" id="IPR006530">
    <property type="entry name" value="YD"/>
</dbReference>
<evidence type="ECO:0000313" key="1">
    <source>
        <dbReference type="EMBL" id="RDU94540.1"/>
    </source>
</evidence>
<gene>
    <name evidence="1" type="ORF">DWV00_33475</name>
</gene>
<comment type="caution">
    <text evidence="1">The sequence shown here is derived from an EMBL/GenBank/DDBJ whole genome shotgun (WGS) entry which is preliminary data.</text>
</comment>
<feature type="non-terminal residue" evidence="1">
    <location>
        <position position="60"/>
    </location>
</feature>
<dbReference type="Proteomes" id="UP000256838">
    <property type="component" value="Unassembled WGS sequence"/>
</dbReference>
<name>A0A3D8JNR9_9BURK</name>
<accession>A0A3D8JNR9</accession>
<protein>
    <recommendedName>
        <fullName evidence="3">RHS repeat protein</fullName>
    </recommendedName>
</protein>
<dbReference type="AlphaFoldDB" id="A0A3D8JNR9"/>
<proteinExistence type="predicted"/>
<organism evidence="1 2">
    <name type="scientific">Trinickia dinghuensis</name>
    <dbReference type="NCBI Taxonomy" id="2291023"/>
    <lineage>
        <taxon>Bacteria</taxon>
        <taxon>Pseudomonadati</taxon>
        <taxon>Pseudomonadota</taxon>
        <taxon>Betaproteobacteria</taxon>
        <taxon>Burkholderiales</taxon>
        <taxon>Burkholderiaceae</taxon>
        <taxon>Trinickia</taxon>
    </lineage>
</organism>
<dbReference type="NCBIfam" id="TIGR01643">
    <property type="entry name" value="YD_repeat_2x"/>
    <property type="match status" value="1"/>
</dbReference>
<dbReference type="OrthoDB" id="5445630at2"/>
<evidence type="ECO:0008006" key="3">
    <source>
        <dbReference type="Google" id="ProtNLM"/>
    </source>
</evidence>
<dbReference type="EMBL" id="QRGA01000037">
    <property type="protein sequence ID" value="RDU94540.1"/>
    <property type="molecule type" value="Genomic_DNA"/>
</dbReference>
<reference evidence="1 2" key="1">
    <citation type="submission" date="2018-08" db="EMBL/GenBank/DDBJ databases">
        <title>Paraburkholderia sp. DHOM06 isolated from forest soil.</title>
        <authorList>
            <person name="Gao Z.-H."/>
            <person name="Qiu L.-H."/>
        </authorList>
    </citation>
    <scope>NUCLEOTIDE SEQUENCE [LARGE SCALE GENOMIC DNA]</scope>
    <source>
        <strain evidence="1 2">DHOM06</strain>
    </source>
</reference>